<dbReference type="PROSITE" id="PS51186">
    <property type="entry name" value="GNAT"/>
    <property type="match status" value="1"/>
</dbReference>
<keyword evidence="2" id="KW-0689">Ribosomal protein</keyword>
<reference evidence="2 3" key="1">
    <citation type="submission" date="2017-11" db="EMBL/GenBank/DDBJ databases">
        <title>Genomic Encyclopedia of Archaeal and Bacterial Type Strains, Phase II (KMG-II): From Individual Species to Whole Genera.</title>
        <authorList>
            <person name="Goeker M."/>
        </authorList>
    </citation>
    <scope>NUCLEOTIDE SEQUENCE [LARGE SCALE GENOMIC DNA]</scope>
    <source>
        <strain evidence="2 3">DSM 29128</strain>
    </source>
</reference>
<keyword evidence="3" id="KW-1185">Reference proteome</keyword>
<sequence>MPTCKDASGLLLRPLQRADWGWVLDWFSDPWLNKELGPLDDAWLEHVLNQPNGIELVATESEQPIGLTGITWSDATSGYHTITSLSVNPAQRGRGIGRKVLDATTRWSGHPKGSGWIAFVTKDNLPPAKLLLSAGWLEDSETKGMRKFRWT</sequence>
<gene>
    <name evidence="2" type="ORF">BC777_0086</name>
</gene>
<dbReference type="OrthoDB" id="9805924at2"/>
<protein>
    <submittedName>
        <fullName evidence="2">Ribosomal protein S18 acetylase RimI-like enzyme</fullName>
    </submittedName>
</protein>
<comment type="caution">
    <text evidence="2">The sequence shown here is derived from an EMBL/GenBank/DDBJ whole genome shotgun (WGS) entry which is preliminary data.</text>
</comment>
<accession>A0A2M8WK07</accession>
<dbReference type="Proteomes" id="UP000228531">
    <property type="component" value="Unassembled WGS sequence"/>
</dbReference>
<dbReference type="EMBL" id="PGTY01000001">
    <property type="protein sequence ID" value="PJI91262.1"/>
    <property type="molecule type" value="Genomic_DNA"/>
</dbReference>
<name>A0A2M8WK07_9RHOB</name>
<feature type="domain" description="N-acetyltransferase" evidence="1">
    <location>
        <begin position="10"/>
        <end position="151"/>
    </location>
</feature>
<keyword evidence="2" id="KW-0687">Ribonucleoprotein</keyword>
<dbReference type="SUPFAM" id="SSF55729">
    <property type="entry name" value="Acyl-CoA N-acyltransferases (Nat)"/>
    <property type="match status" value="1"/>
</dbReference>
<proteinExistence type="predicted"/>
<dbReference type="CDD" id="cd04301">
    <property type="entry name" value="NAT_SF"/>
    <property type="match status" value="1"/>
</dbReference>
<organism evidence="2 3">
    <name type="scientific">Yoonia maricola</name>
    <dbReference type="NCBI Taxonomy" id="420999"/>
    <lineage>
        <taxon>Bacteria</taxon>
        <taxon>Pseudomonadati</taxon>
        <taxon>Pseudomonadota</taxon>
        <taxon>Alphaproteobacteria</taxon>
        <taxon>Rhodobacterales</taxon>
        <taxon>Paracoccaceae</taxon>
        <taxon>Yoonia</taxon>
    </lineage>
</organism>
<dbReference type="InterPro" id="IPR016181">
    <property type="entry name" value="Acyl_CoA_acyltransferase"/>
</dbReference>
<dbReference type="Gene3D" id="3.40.630.30">
    <property type="match status" value="1"/>
</dbReference>
<dbReference type="InterPro" id="IPR000182">
    <property type="entry name" value="GNAT_dom"/>
</dbReference>
<dbReference type="AlphaFoldDB" id="A0A2M8WK07"/>
<evidence type="ECO:0000313" key="3">
    <source>
        <dbReference type="Proteomes" id="UP000228531"/>
    </source>
</evidence>
<dbReference type="Pfam" id="PF00583">
    <property type="entry name" value="Acetyltransf_1"/>
    <property type="match status" value="1"/>
</dbReference>
<dbReference type="RefSeq" id="WP_100366207.1">
    <property type="nucleotide sequence ID" value="NZ_PGTY01000001.1"/>
</dbReference>
<evidence type="ECO:0000259" key="1">
    <source>
        <dbReference type="PROSITE" id="PS51186"/>
    </source>
</evidence>
<evidence type="ECO:0000313" key="2">
    <source>
        <dbReference type="EMBL" id="PJI91262.1"/>
    </source>
</evidence>
<dbReference type="GO" id="GO:0005840">
    <property type="term" value="C:ribosome"/>
    <property type="evidence" value="ECO:0007669"/>
    <property type="project" value="UniProtKB-KW"/>
</dbReference>
<dbReference type="GO" id="GO:0016747">
    <property type="term" value="F:acyltransferase activity, transferring groups other than amino-acyl groups"/>
    <property type="evidence" value="ECO:0007669"/>
    <property type="project" value="InterPro"/>
</dbReference>